<dbReference type="eggNOG" id="ENOG502S7UD">
    <property type="taxonomic scope" value="Eukaryota"/>
</dbReference>
<dbReference type="EMBL" id="KK198759">
    <property type="protein sequence ID" value="KCW64542.1"/>
    <property type="molecule type" value="Genomic_DNA"/>
</dbReference>
<dbReference type="STRING" id="71139.A0A059BEA3"/>
<dbReference type="Pfam" id="PF04749">
    <property type="entry name" value="PLAC8"/>
    <property type="match status" value="1"/>
</dbReference>
<accession>A0A059BEA3</accession>
<name>A0A059BEA3_EUCGR</name>
<feature type="non-terminal residue" evidence="1">
    <location>
        <position position="1"/>
    </location>
</feature>
<dbReference type="Gramene" id="KCW64542">
    <property type="protein sequence ID" value="KCW64542"/>
    <property type="gene ID" value="EUGRSUZ_G02148"/>
</dbReference>
<dbReference type="NCBIfam" id="TIGR01571">
    <property type="entry name" value="A_thal_Cys_rich"/>
    <property type="match status" value="1"/>
</dbReference>
<gene>
    <name evidence="1" type="ORF">EUGRSUZ_G02148</name>
</gene>
<proteinExistence type="predicted"/>
<protein>
    <submittedName>
        <fullName evidence="1">Uncharacterized protein</fullName>
    </submittedName>
</protein>
<evidence type="ECO:0000313" key="1">
    <source>
        <dbReference type="EMBL" id="KCW64542.1"/>
    </source>
</evidence>
<reference evidence="1" key="1">
    <citation type="submission" date="2013-07" db="EMBL/GenBank/DDBJ databases">
        <title>The genome of Eucalyptus grandis.</title>
        <authorList>
            <person name="Schmutz J."/>
            <person name="Hayes R."/>
            <person name="Myburg A."/>
            <person name="Tuskan G."/>
            <person name="Grattapaglia D."/>
            <person name="Rokhsar D.S."/>
        </authorList>
    </citation>
    <scope>NUCLEOTIDE SEQUENCE</scope>
    <source>
        <tissue evidence="1">Leaf extractions</tissue>
    </source>
</reference>
<dbReference type="AlphaFoldDB" id="A0A059BEA3"/>
<sequence>PTSMSLTNPGNVEEHPWSTGLCDCCGDIKSCCITFWCPCITFGQISEILDKGETSCVMNCAIYKLIYLLTSCACLYSCCYRTKLRREFGLKEDPCNDCLVHCCCMHCALCQEYRELKSRGFNMEKGWEGNASQHREVAMAQRVEGSMRR</sequence>
<dbReference type="PANTHER" id="PTHR15907">
    <property type="entry name" value="DUF614 FAMILY PROTEIN-RELATED"/>
    <property type="match status" value="1"/>
</dbReference>
<dbReference type="InterPro" id="IPR006461">
    <property type="entry name" value="PLAC_motif_containing"/>
</dbReference>
<organism evidence="1">
    <name type="scientific">Eucalyptus grandis</name>
    <name type="common">Flooded gum</name>
    <dbReference type="NCBI Taxonomy" id="71139"/>
    <lineage>
        <taxon>Eukaryota</taxon>
        <taxon>Viridiplantae</taxon>
        <taxon>Streptophyta</taxon>
        <taxon>Embryophyta</taxon>
        <taxon>Tracheophyta</taxon>
        <taxon>Spermatophyta</taxon>
        <taxon>Magnoliopsida</taxon>
        <taxon>eudicotyledons</taxon>
        <taxon>Gunneridae</taxon>
        <taxon>Pentapetalae</taxon>
        <taxon>rosids</taxon>
        <taxon>malvids</taxon>
        <taxon>Myrtales</taxon>
        <taxon>Myrtaceae</taxon>
        <taxon>Myrtoideae</taxon>
        <taxon>Eucalypteae</taxon>
        <taxon>Eucalyptus</taxon>
    </lineage>
</organism>
<dbReference type="OMA" id="TAKEYGW"/>
<dbReference type="InParanoid" id="A0A059BEA3"/>